<protein>
    <submittedName>
        <fullName evidence="4">S9 family peptidase</fullName>
    </submittedName>
</protein>
<dbReference type="EMBL" id="VTOU01000002">
    <property type="protein sequence ID" value="TZG27404.1"/>
    <property type="molecule type" value="Genomic_DNA"/>
</dbReference>
<feature type="signal peptide" evidence="2">
    <location>
        <begin position="1"/>
        <end position="21"/>
    </location>
</feature>
<dbReference type="Gene3D" id="3.40.50.1820">
    <property type="entry name" value="alpha/beta hydrolase"/>
    <property type="match status" value="1"/>
</dbReference>
<feature type="domain" description="Peptidase S9 prolyl oligopeptidase catalytic" evidence="3">
    <location>
        <begin position="452"/>
        <end position="658"/>
    </location>
</feature>
<dbReference type="SUPFAM" id="SSF82171">
    <property type="entry name" value="DPP6 N-terminal domain-like"/>
    <property type="match status" value="1"/>
</dbReference>
<keyword evidence="2" id="KW-0732">Signal</keyword>
<evidence type="ECO:0000256" key="2">
    <source>
        <dbReference type="SAM" id="SignalP"/>
    </source>
</evidence>
<keyword evidence="5" id="KW-1185">Reference proteome</keyword>
<dbReference type="InterPro" id="IPR029058">
    <property type="entry name" value="AB_hydrolase_fold"/>
</dbReference>
<proteinExistence type="predicted"/>
<feature type="chain" id="PRO_5022961593" evidence="2">
    <location>
        <begin position="22"/>
        <end position="659"/>
    </location>
</feature>
<keyword evidence="1" id="KW-0378">Hydrolase</keyword>
<dbReference type="AlphaFoldDB" id="A0A5D9C6H5"/>
<dbReference type="Proteomes" id="UP000322077">
    <property type="component" value="Unassembled WGS sequence"/>
</dbReference>
<evidence type="ECO:0000313" key="5">
    <source>
        <dbReference type="Proteomes" id="UP000322077"/>
    </source>
</evidence>
<gene>
    <name evidence="4" type="ORF">FYJ91_07365</name>
</gene>
<evidence type="ECO:0000256" key="1">
    <source>
        <dbReference type="ARBA" id="ARBA00022801"/>
    </source>
</evidence>
<comment type="caution">
    <text evidence="4">The sequence shown here is derived from an EMBL/GenBank/DDBJ whole genome shotgun (WGS) entry which is preliminary data.</text>
</comment>
<accession>A0A5D9C6H5</accession>
<dbReference type="GO" id="GO:0006508">
    <property type="term" value="P:proteolysis"/>
    <property type="evidence" value="ECO:0007669"/>
    <property type="project" value="InterPro"/>
</dbReference>
<dbReference type="InterPro" id="IPR001375">
    <property type="entry name" value="Peptidase_S9_cat"/>
</dbReference>
<evidence type="ECO:0000313" key="4">
    <source>
        <dbReference type="EMBL" id="TZG27404.1"/>
    </source>
</evidence>
<dbReference type="GO" id="GO:0004252">
    <property type="term" value="F:serine-type endopeptidase activity"/>
    <property type="evidence" value="ECO:0007669"/>
    <property type="project" value="TreeGrafter"/>
</dbReference>
<dbReference type="RefSeq" id="WP_149521616.1">
    <property type="nucleotide sequence ID" value="NZ_VTOU01000002.1"/>
</dbReference>
<evidence type="ECO:0000259" key="3">
    <source>
        <dbReference type="Pfam" id="PF00326"/>
    </source>
</evidence>
<reference evidence="4 5" key="1">
    <citation type="submission" date="2019-08" db="EMBL/GenBank/DDBJ databases">
        <authorList>
            <person name="Wang G."/>
            <person name="Xu Z."/>
        </authorList>
    </citation>
    <scope>NUCLEOTIDE SEQUENCE [LARGE SCALE GENOMIC DNA]</scope>
    <source>
        <strain evidence="4 5">ZX</strain>
    </source>
</reference>
<organism evidence="4 5">
    <name type="scientific">Sphingomonas montanisoli</name>
    <dbReference type="NCBI Taxonomy" id="2606412"/>
    <lineage>
        <taxon>Bacteria</taxon>
        <taxon>Pseudomonadati</taxon>
        <taxon>Pseudomonadota</taxon>
        <taxon>Alphaproteobacteria</taxon>
        <taxon>Sphingomonadales</taxon>
        <taxon>Sphingomonadaceae</taxon>
        <taxon>Sphingomonas</taxon>
    </lineage>
</organism>
<dbReference type="PANTHER" id="PTHR42776">
    <property type="entry name" value="SERINE PEPTIDASE S9 FAMILY MEMBER"/>
    <property type="match status" value="1"/>
</dbReference>
<dbReference type="SUPFAM" id="SSF53474">
    <property type="entry name" value="alpha/beta-Hydrolases"/>
    <property type="match status" value="1"/>
</dbReference>
<dbReference type="PANTHER" id="PTHR42776:SF27">
    <property type="entry name" value="DIPEPTIDYL PEPTIDASE FAMILY MEMBER 6"/>
    <property type="match status" value="1"/>
</dbReference>
<dbReference type="Pfam" id="PF00326">
    <property type="entry name" value="Peptidase_S9"/>
    <property type="match status" value="1"/>
</dbReference>
<name>A0A5D9C6H5_9SPHN</name>
<sequence>MIAILRAGAAALAMLSGAALAQSTDFDAAKAFGAREAISNLSLSPDGRKIAYIVPTVGAGSALYTIDRDSTEPAKRALADSGDPDRLQRCNWVSNARLVCVVYGVIDKAFLEILPFTRTFAVDVGGGNPKLLSNRENPNSLYQSLAGGGIVDWLPDEDGMVLMTRSYVPQAKIGSLIEKTAQGLGVDRINTGTLASQRVEPPRDGAVQYIGDGKGTIRIAGHRLLRGETGQDSGIINYFFRRKGERNWIPFGQFDTVNDKGFSPRSVDAERDVVYGLMKKDGRWAAYEMPLDGSDKATLLYAHPEVDVDGFHYIGRQRRVVGVSYSTDQSHVHYLDPAIEKLRTALQKALPGKTLGVIDASRDESRLLLFASSDVDPGAYYLFDKTSRQLAKVLDVGPPLANQKLAEMKSIRYRAADGTMIPAYLQIPVGMEGKKIPAIVMPHGGPASRDYWGFDWLSAFFVARGYAVIQPQFRGSAGYGDAWFQKNGFQSWKTAIGDVNDAGRHLISQGISDPGRIAIFGWSYGGYAALQSAVVEPGLFKAVVAVAPVTDLNELKEENRNWSNFRIVSDYIGTGPHIAEGSPARHADRIKVPVLLFHGEKDRNVRIGESRLMDSRLASAGVPHEFVAYPKLDHYLEDSAVREQMLRKSDTFIRSAMGM</sequence>